<dbReference type="Gene3D" id="3.30.700.10">
    <property type="entry name" value="Glycoprotein, Type 4 Pilin"/>
    <property type="match status" value="1"/>
</dbReference>
<accession>A0ABV0GEJ6</accession>
<proteinExistence type="predicted"/>
<comment type="caution">
    <text evidence="1">The sequence shown here is derived from an EMBL/GenBank/DDBJ whole genome shotgun (WGS) entry which is preliminary data.</text>
</comment>
<reference evidence="1 2" key="1">
    <citation type="submission" date="2024-05" db="EMBL/GenBank/DDBJ databases">
        <title>Roseateles sp. 2.12 16S ribosomal RNA gene Genome sequencing and assembly.</title>
        <authorList>
            <person name="Woo H."/>
        </authorList>
    </citation>
    <scope>NUCLEOTIDE SEQUENCE [LARGE SCALE GENOMIC DNA]</scope>
    <source>
        <strain evidence="1 2">2.12</strain>
    </source>
</reference>
<dbReference type="Proteomes" id="UP001462640">
    <property type="component" value="Unassembled WGS sequence"/>
</dbReference>
<organism evidence="1 2">
    <name type="scientific">Roseateles flavus</name>
    <dbReference type="NCBI Taxonomy" id="3149041"/>
    <lineage>
        <taxon>Bacteria</taxon>
        <taxon>Pseudomonadati</taxon>
        <taxon>Pseudomonadota</taxon>
        <taxon>Betaproteobacteria</taxon>
        <taxon>Burkholderiales</taxon>
        <taxon>Sphaerotilaceae</taxon>
        <taxon>Roseateles</taxon>
    </lineage>
</organism>
<gene>
    <name evidence="1" type="ORF">ABDJ40_11870</name>
</gene>
<dbReference type="EMBL" id="JBDPZC010000005">
    <property type="protein sequence ID" value="MEO3713462.1"/>
    <property type="molecule type" value="Genomic_DNA"/>
</dbReference>
<dbReference type="InterPro" id="IPR045584">
    <property type="entry name" value="Pilin-like"/>
</dbReference>
<dbReference type="InterPro" id="IPR012902">
    <property type="entry name" value="N_methyl_site"/>
</dbReference>
<keyword evidence="2" id="KW-1185">Reference proteome</keyword>
<dbReference type="SUPFAM" id="SSF54523">
    <property type="entry name" value="Pili subunits"/>
    <property type="match status" value="1"/>
</dbReference>
<dbReference type="RefSeq" id="WP_347609926.1">
    <property type="nucleotide sequence ID" value="NZ_JBDPZC010000005.1"/>
</dbReference>
<evidence type="ECO:0000313" key="2">
    <source>
        <dbReference type="Proteomes" id="UP001462640"/>
    </source>
</evidence>
<sequence>MSSAARRTAAGFTLVELIITLVLVAALAVYAAPKFADLDGWRLRAFGDDLRSRCLEVQRLALNQRRAIVATFSSTGATFAYGDGTPLVAVTCPTRNSPCLSLASPVSTTFFATSTGLTSTASGSALDLTVSHGSYSKSYRLENETGLFHALP</sequence>
<dbReference type="Pfam" id="PF07963">
    <property type="entry name" value="N_methyl"/>
    <property type="match status" value="1"/>
</dbReference>
<dbReference type="NCBIfam" id="TIGR02532">
    <property type="entry name" value="IV_pilin_GFxxxE"/>
    <property type="match status" value="1"/>
</dbReference>
<evidence type="ECO:0000313" key="1">
    <source>
        <dbReference type="EMBL" id="MEO3713462.1"/>
    </source>
</evidence>
<protein>
    <submittedName>
        <fullName evidence="1">Prepilin-type N-terminal cleavage/methylation domain-containing protein</fullName>
    </submittedName>
</protein>
<name>A0ABV0GEJ6_9BURK</name>